<dbReference type="Pfam" id="PF25785">
    <property type="entry name" value="TPR"/>
    <property type="match status" value="1"/>
</dbReference>
<feature type="compositionally biased region" description="Polar residues" evidence="7">
    <location>
        <begin position="2033"/>
        <end position="2049"/>
    </location>
</feature>
<dbReference type="GO" id="GO:0006606">
    <property type="term" value="P:protein import into nucleus"/>
    <property type="evidence" value="ECO:0007669"/>
    <property type="project" value="InterPro"/>
</dbReference>
<evidence type="ECO:0000256" key="6">
    <source>
        <dbReference type="SAM" id="Coils"/>
    </source>
</evidence>
<comment type="subcellular location">
    <subcellularLocation>
        <location evidence="1">Nucleus</location>
    </subcellularLocation>
</comment>
<feature type="region of interest" description="Disordered" evidence="7">
    <location>
        <begin position="1920"/>
        <end position="1948"/>
    </location>
</feature>
<dbReference type="PANTHER" id="PTHR18898">
    <property type="entry name" value="NUCLEOPROTEIN TPR-RELATED"/>
    <property type="match status" value="1"/>
</dbReference>
<evidence type="ECO:0000313" key="12">
    <source>
        <dbReference type="Proteomes" id="UP001497497"/>
    </source>
</evidence>
<feature type="compositionally biased region" description="Polar residues" evidence="7">
    <location>
        <begin position="1939"/>
        <end position="1948"/>
    </location>
</feature>
<reference evidence="11 12" key="1">
    <citation type="submission" date="2024-04" db="EMBL/GenBank/DDBJ databases">
        <authorList>
            <consortium name="Genoscope - CEA"/>
            <person name="William W."/>
        </authorList>
    </citation>
    <scope>NUCLEOTIDE SEQUENCE [LARGE SCALE GENOMIC DNA]</scope>
</reference>
<feature type="compositionally biased region" description="Polar residues" evidence="7">
    <location>
        <begin position="1703"/>
        <end position="1715"/>
    </location>
</feature>
<feature type="compositionally biased region" description="Polar residues" evidence="7">
    <location>
        <begin position="1920"/>
        <end position="1930"/>
    </location>
</feature>
<keyword evidence="12" id="KW-1185">Reference proteome</keyword>
<dbReference type="InterPro" id="IPR057577">
    <property type="entry name" value="Nucleoprot-TPR/MLP1_dom"/>
</dbReference>
<dbReference type="Gene3D" id="1.20.1170.10">
    <property type="match status" value="1"/>
</dbReference>
<feature type="compositionally biased region" description="Polar residues" evidence="7">
    <location>
        <begin position="1856"/>
        <end position="1873"/>
    </location>
</feature>
<comment type="similarity">
    <text evidence="2">Belongs to the TPR family.</text>
</comment>
<organism evidence="11 12">
    <name type="scientific">Lymnaea stagnalis</name>
    <name type="common">Great pond snail</name>
    <name type="synonym">Helix stagnalis</name>
    <dbReference type="NCBI Taxonomy" id="6523"/>
    <lineage>
        <taxon>Eukaryota</taxon>
        <taxon>Metazoa</taxon>
        <taxon>Spiralia</taxon>
        <taxon>Lophotrochozoa</taxon>
        <taxon>Mollusca</taxon>
        <taxon>Gastropoda</taxon>
        <taxon>Heterobranchia</taxon>
        <taxon>Euthyneura</taxon>
        <taxon>Panpulmonata</taxon>
        <taxon>Hygrophila</taxon>
        <taxon>Lymnaeoidea</taxon>
        <taxon>Lymnaeidae</taxon>
        <taxon>Lymnaea</taxon>
    </lineage>
</organism>
<evidence type="ECO:0000256" key="2">
    <source>
        <dbReference type="ARBA" id="ARBA00005274"/>
    </source>
</evidence>
<dbReference type="GO" id="GO:0006406">
    <property type="term" value="P:mRNA export from nucleus"/>
    <property type="evidence" value="ECO:0007669"/>
    <property type="project" value="TreeGrafter"/>
</dbReference>
<feature type="coiled-coil region" evidence="6">
    <location>
        <begin position="546"/>
        <end position="599"/>
    </location>
</feature>
<feature type="region of interest" description="Disordered" evidence="7">
    <location>
        <begin position="2023"/>
        <end position="2076"/>
    </location>
</feature>
<dbReference type="Pfam" id="PF07926">
    <property type="entry name" value="TPR_MLP1_2"/>
    <property type="match status" value="1"/>
</dbReference>
<dbReference type="Proteomes" id="UP001497497">
    <property type="component" value="Unassembled WGS sequence"/>
</dbReference>
<feature type="region of interest" description="Disordered" evidence="7">
    <location>
        <begin position="1682"/>
        <end position="1798"/>
    </location>
</feature>
<dbReference type="PANTHER" id="PTHR18898:SF2">
    <property type="entry name" value="NUCLEOPROTEIN TPR"/>
    <property type="match status" value="1"/>
</dbReference>
<gene>
    <name evidence="11" type="ORF">GSLYS_00018470001</name>
</gene>
<feature type="coiled-coil region" evidence="6">
    <location>
        <begin position="720"/>
        <end position="806"/>
    </location>
</feature>
<feature type="compositionally biased region" description="Low complexity" evidence="7">
    <location>
        <begin position="1754"/>
        <end position="1767"/>
    </location>
</feature>
<evidence type="ECO:0000256" key="4">
    <source>
        <dbReference type="ARBA" id="ARBA00023054"/>
    </source>
</evidence>
<dbReference type="InterPro" id="IPR057974">
    <property type="entry name" value="NUA/TPR/MLP1-2-like_dom"/>
</dbReference>
<feature type="compositionally biased region" description="Polar residues" evidence="7">
    <location>
        <begin position="1789"/>
        <end position="1798"/>
    </location>
</feature>
<comment type="caution">
    <text evidence="11">The sequence shown here is derived from an EMBL/GenBank/DDBJ whole genome shotgun (WGS) entry which is preliminary data.</text>
</comment>
<feature type="coiled-coil region" evidence="6">
    <location>
        <begin position="309"/>
        <end position="368"/>
    </location>
</feature>
<protein>
    <recommendedName>
        <fullName evidence="3">Nucleoprotein TPR</fullName>
    </recommendedName>
</protein>
<dbReference type="GO" id="GO:0034399">
    <property type="term" value="C:nuclear periphery"/>
    <property type="evidence" value="ECO:0007669"/>
    <property type="project" value="UniProtKB-ARBA"/>
</dbReference>
<keyword evidence="4 6" id="KW-0175">Coiled coil</keyword>
<dbReference type="SUPFAM" id="SSF57997">
    <property type="entry name" value="Tropomyosin"/>
    <property type="match status" value="1"/>
</dbReference>
<feature type="domain" description="Nucleoprotein TPR/MPL1" evidence="9">
    <location>
        <begin position="173"/>
        <end position="252"/>
    </location>
</feature>
<feature type="compositionally biased region" description="Basic and acidic residues" evidence="7">
    <location>
        <begin position="2262"/>
        <end position="2275"/>
    </location>
</feature>
<keyword evidence="5" id="KW-0539">Nucleus</keyword>
<feature type="region of interest" description="Disordered" evidence="7">
    <location>
        <begin position="1856"/>
        <end position="1896"/>
    </location>
</feature>
<feature type="region of interest" description="Disordered" evidence="7">
    <location>
        <begin position="1603"/>
        <end position="1624"/>
    </location>
</feature>
<feature type="domain" description="Nucleoprotein TPR/MLP1-2" evidence="8">
    <location>
        <begin position="1051"/>
        <end position="1177"/>
    </location>
</feature>
<sequence length="2375" mass="267158">MAGVTLSNELGDLPEIDQIPSALKERIEQTLLTKTEEVINIKSKYEKFRVNSEQQYFDLEKQLITTNGKLETESSIRQNLQEKLNELESKHFETTKKLQELQENREAFQISEHEFRRTIQDLENEKRDLTLIANKRNKEIERLNEEINELNKKLHSSNNEKCEAQARLNEVQSEQVSREYREKRLEKEKEQLEKQVEWFNEQLTEKTNQLSNVRKEKTSHVLEIQSQLEEKTQELEHLRAVVESLKQASEEQSNKMDALNKKLKDERDEQVQLEEQFRQELGVQIRLSDLYKMSAEENNEKVTELTGAVEEMRKLLKEASSAYTELEQEKLDEVTKLELLIKEKDETISKLQLELKNANDLMAALKKGAVTLAEEAVESLSPAAAATSKLLKSGMSLTQIYNEYVQATDALNDVREENKKLNSYLEQILQEIEEKAPLLKKQREDYETALTNLDQMSSQLDSTMLECEKLRADADDMRRRYGHLQRECIKYQQSSNDLGKQVRHLLKEVEELRGGQVVRDEMDVSSAEVSSSSNIITEKLVTFRNIEELQQQNQRLLEVCRELSEKKEQEENEATAEKTRELKDQLEFAMSELEHLKDARARQAELVESIVRQRDMYRVLLQQGGSYQELSSHAPFTSTPMPSSQPTTSTPGPAHDVSATEAARKELEDTKNALKELRAEFESYKKDKAEMEKLHNETLEKVRQNLADQRVANTKLSTQLDFATERYKIIQNNVAGYKKEIDLLQERNHQSASTILRHESAVAHLKEELMSAQENVARWQVQVENLKSEKELLKNAEKRLRMELESKGREKSSQSLLLASLQAIQNNQERAEFETRTRHANQVESLERELANLRRRLETSLEEKTKQATSWEDIVKTVHLEIKHEKEKQAALQARADNAVLELETVKQELSTCEAKLAAAEIKLENLSKNDDDASATVESRMESEALKDLKNQLGQQNLLIKSLRQQVEAAKKHANQYKTIADSVEQNLKEQAKVSQELQESCEKKVREVQTEKNNLAKRLELLEKDHEAALAENVRLANESASLHGDLRKQLSSLQHELEDALNQKQAAIANCEAAQEDLKRQADIASQAQDNYQRELMLHAADVEALNVVKKQLEDIQEHLQQTQEETISYEKQLTESKTSWAEQERILKGELFILETRCDELTKQNTVLHEQMARLSSQIISMQQAARRDSNQGLDTSFSDEQGKTSEQLLEVIRYLRREKDIAETKLQVVDSECKGVKQRFAHMERQVEESNKALAEERQKSQVNAETVANQVDLMRKVSHLNVLTDSNKLLRDERDQLLNNKQELESKIRQLQSDIEPLQNRLRELESEKESLTIERNTLQEDLNRWKNRTSNLIEQSNKTDPEEHKRLLLEKENLRKQLIQVREENFKQKNEMTRISNSNSAQATELNSLKQEVVKISDELTICKKQLEDKSKEAEEKTTTINRLKQIGRKYKEQAEKVTKEFEELKVKAAGQEAEKVATMEQTIVDLRNIITNNGLHISQLEGQLLECKNEVKTATKKLEQTSAENMSLKEEIHGKTQGIVSIQEDNVKLKTEVDDFGRKAAEFEKKLTQSRQVLQNARNKMMVQKDQMEKLESENKELRNALSGTPSSSVSGETEESKNVKALYEARLAHLQKELDEAKSAASGHSAVDGQLEKVQAENAEMLLKIQQLQRQLEAAQHKVPPPQQPLAARPASTVGPSTSSSDTPKTANIKPMATASSSSRQTVPITSHSPAAAKATASIRPMAISPTTPSLPLSGTPTATVMPTTASQHDSSDDNIPGPSGNQSTSSIPAASVTGRIQIVEPQVAQEWTQDNTGQTDVVEESSSNQAVVNPSVQETMTQVVNPTQVLPSTSDGLQSQHQHTTGVTHGKRNREEESFQTEEVDSKRTRMTTQEHLIPTITVIDENQQVVTQIQPSTSHSQGQVKPGVAGPISSSGPQGRSTGTIQFISFSTIIDTESTLKSRLSLQNNTFKLMMLFPCSEKQIKSVWIADFLFSATLVTGGYQIWELAGHHPSGFRLDMDESQQHEAQAPSTGGQSAQRAQAPSAGGPTAPRPPPPLQPIPHDRLPSVGRSQLTPFLLQAQGNVFDDDDCTVPSTPTLSQPRRGDGFAEALNSPAVPLQFLFGSEGENNPDLAQLESQRALGMDDTRMDLSQFDETGARSVPTTPVPHSAEVSQETVESLPEDSFPTTERGTEDDTEQSQNPARFASFILFVDAEEDALLEGDSEQMEGDGAPGDDEYTESADQGGGEGQPGSSRDDVDGGQDRSEGAAKPQIKKIVWDASDPSTSAPPSGPSPISTVVGSTVGIPPVAPQQRQPPQPQRRAQGLRRGGPTRGGRGSGPFWSGGPVRGAPFSPRGRGAPRGSNFRGF</sequence>
<evidence type="ECO:0000259" key="8">
    <source>
        <dbReference type="Pfam" id="PF07926"/>
    </source>
</evidence>
<dbReference type="InterPro" id="IPR012929">
    <property type="entry name" value="Nucleoprot-TPR/MLP1-2_dom"/>
</dbReference>
<proteinExistence type="inferred from homology"/>
<dbReference type="GO" id="GO:0005643">
    <property type="term" value="C:nuclear pore"/>
    <property type="evidence" value="ECO:0007669"/>
    <property type="project" value="UniProtKB-ARBA"/>
</dbReference>
<evidence type="ECO:0000256" key="5">
    <source>
        <dbReference type="ARBA" id="ARBA00023242"/>
    </source>
</evidence>
<feature type="region of interest" description="Disordered" evidence="7">
    <location>
        <begin position="630"/>
        <end position="660"/>
    </location>
</feature>
<dbReference type="GO" id="GO:0017056">
    <property type="term" value="F:structural constituent of nuclear pore"/>
    <property type="evidence" value="ECO:0007669"/>
    <property type="project" value="TreeGrafter"/>
</dbReference>
<feature type="compositionally biased region" description="Acidic residues" evidence="7">
    <location>
        <begin position="2221"/>
        <end position="2248"/>
    </location>
</feature>
<feature type="compositionally biased region" description="Low complexity" evidence="7">
    <location>
        <begin position="2287"/>
        <end position="2305"/>
    </location>
</feature>
<feature type="coiled-coil region" evidence="6">
    <location>
        <begin position="70"/>
        <end position="280"/>
    </location>
</feature>
<evidence type="ECO:0000313" key="11">
    <source>
        <dbReference type="EMBL" id="CAL1544987.1"/>
    </source>
</evidence>
<name>A0AAV2IFY2_LYMST</name>
<feature type="region of interest" description="Disordered" evidence="7">
    <location>
        <begin position="1816"/>
        <end position="1837"/>
    </location>
</feature>
<feature type="coiled-coil region" evidence="6">
    <location>
        <begin position="836"/>
        <end position="1136"/>
    </location>
</feature>
<evidence type="ECO:0000256" key="1">
    <source>
        <dbReference type="ARBA" id="ARBA00004123"/>
    </source>
</evidence>
<evidence type="ECO:0000256" key="7">
    <source>
        <dbReference type="SAM" id="MobiDB-lite"/>
    </source>
</evidence>
<feature type="coiled-coil region" evidence="6">
    <location>
        <begin position="1245"/>
        <end position="1539"/>
    </location>
</feature>
<dbReference type="EMBL" id="CAXITT010000665">
    <property type="protein sequence ID" value="CAL1544987.1"/>
    <property type="molecule type" value="Genomic_DNA"/>
</dbReference>
<feature type="domain" description="NUA/TPR/MLP1-2-like" evidence="10">
    <location>
        <begin position="474"/>
        <end position="571"/>
    </location>
</feature>
<feature type="compositionally biased region" description="Gly residues" evidence="7">
    <location>
        <begin position="2334"/>
        <end position="2345"/>
    </location>
</feature>
<feature type="region of interest" description="Disordered" evidence="7">
    <location>
        <begin position="2164"/>
        <end position="2375"/>
    </location>
</feature>
<feature type="compositionally biased region" description="Pro residues" evidence="7">
    <location>
        <begin position="2315"/>
        <end position="2326"/>
    </location>
</feature>
<evidence type="ECO:0000259" key="9">
    <source>
        <dbReference type="Pfam" id="PF25481"/>
    </source>
</evidence>
<dbReference type="Pfam" id="PF25481">
    <property type="entry name" value="Nucleoprot-TPR"/>
    <property type="match status" value="1"/>
</dbReference>
<feature type="coiled-coil region" evidence="6">
    <location>
        <begin position="397"/>
        <end position="487"/>
    </location>
</feature>
<evidence type="ECO:0000259" key="10">
    <source>
        <dbReference type="Pfam" id="PF25785"/>
    </source>
</evidence>
<evidence type="ECO:0000256" key="3">
    <source>
        <dbReference type="ARBA" id="ARBA00019789"/>
    </source>
</evidence>
<feature type="compositionally biased region" description="Polar residues" evidence="7">
    <location>
        <begin position="1768"/>
        <end position="1778"/>
    </location>
</feature>
<feature type="compositionally biased region" description="Polar residues" evidence="7">
    <location>
        <begin position="1610"/>
        <end position="1620"/>
    </location>
</feature>
<accession>A0AAV2IFY2</accession>
<feature type="compositionally biased region" description="Pro residues" evidence="7">
    <location>
        <begin position="2058"/>
        <end position="2067"/>
    </location>
</feature>
<feature type="compositionally biased region" description="Polar residues" evidence="7">
    <location>
        <begin position="1723"/>
        <end position="1738"/>
    </location>
</feature>
<feature type="compositionally biased region" description="Low complexity" evidence="7">
    <location>
        <begin position="635"/>
        <end position="653"/>
    </location>
</feature>